<dbReference type="Gene3D" id="1.20.144.10">
    <property type="entry name" value="Phosphatidic acid phosphatase type 2/haloperoxidase"/>
    <property type="match status" value="1"/>
</dbReference>
<dbReference type="SUPFAM" id="SSF48317">
    <property type="entry name" value="Acid phosphatase/Vanadium-dependent haloperoxidase"/>
    <property type="match status" value="1"/>
</dbReference>
<gene>
    <name evidence="3" type="ORF">SAMN05443550_11591</name>
</gene>
<feature type="chain" id="PRO_5011731140" evidence="1">
    <location>
        <begin position="26"/>
        <end position="203"/>
    </location>
</feature>
<dbReference type="STRING" id="425514.SAMN05443550_11591"/>
<dbReference type="EMBL" id="FNRA01000015">
    <property type="protein sequence ID" value="SEB19512.1"/>
    <property type="molecule type" value="Genomic_DNA"/>
</dbReference>
<dbReference type="PANTHER" id="PTHR14969">
    <property type="entry name" value="SPHINGOSINE-1-PHOSPHATE PHOSPHOHYDROLASE"/>
    <property type="match status" value="1"/>
</dbReference>
<dbReference type="RefSeq" id="WP_090559836.1">
    <property type="nucleotide sequence ID" value="NZ_FNRA01000015.1"/>
</dbReference>
<dbReference type="CDD" id="cd01610">
    <property type="entry name" value="PAP2_like"/>
    <property type="match status" value="1"/>
</dbReference>
<name>A0A1H4HEI6_9SPHI</name>
<dbReference type="PANTHER" id="PTHR14969:SF13">
    <property type="entry name" value="AT30094P"/>
    <property type="match status" value="1"/>
</dbReference>
<dbReference type="OrthoDB" id="9773582at2"/>
<dbReference type="InterPro" id="IPR036938">
    <property type="entry name" value="PAP2/HPO_sf"/>
</dbReference>
<evidence type="ECO:0000313" key="4">
    <source>
        <dbReference type="Proteomes" id="UP000198850"/>
    </source>
</evidence>
<dbReference type="SMART" id="SM00014">
    <property type="entry name" value="acidPPc"/>
    <property type="match status" value="1"/>
</dbReference>
<dbReference type="AlphaFoldDB" id="A0A1H4HEI6"/>
<dbReference type="Proteomes" id="UP000198850">
    <property type="component" value="Unassembled WGS sequence"/>
</dbReference>
<feature type="domain" description="Phosphatidic acid phosphatase type 2/haloperoxidase" evidence="2">
    <location>
        <begin position="88"/>
        <end position="197"/>
    </location>
</feature>
<dbReference type="Pfam" id="PF01569">
    <property type="entry name" value="PAP2"/>
    <property type="match status" value="1"/>
</dbReference>
<feature type="signal peptide" evidence="1">
    <location>
        <begin position="1"/>
        <end position="25"/>
    </location>
</feature>
<reference evidence="3 4" key="1">
    <citation type="submission" date="2016-10" db="EMBL/GenBank/DDBJ databases">
        <authorList>
            <person name="de Groot N.N."/>
        </authorList>
    </citation>
    <scope>NUCLEOTIDE SEQUENCE [LARGE SCALE GENOMIC DNA]</scope>
    <source>
        <strain evidence="3 4">DSM 19033</strain>
    </source>
</reference>
<evidence type="ECO:0000259" key="2">
    <source>
        <dbReference type="SMART" id="SM00014"/>
    </source>
</evidence>
<organism evidence="3 4">
    <name type="scientific">Pedobacter hartonius</name>
    <dbReference type="NCBI Taxonomy" id="425514"/>
    <lineage>
        <taxon>Bacteria</taxon>
        <taxon>Pseudomonadati</taxon>
        <taxon>Bacteroidota</taxon>
        <taxon>Sphingobacteriia</taxon>
        <taxon>Sphingobacteriales</taxon>
        <taxon>Sphingobacteriaceae</taxon>
        <taxon>Pedobacter</taxon>
    </lineage>
</organism>
<sequence>MKALTKYIIVLQFSLLSAIPFTVSAQQNTGLQGMDDRIMIDLSEHRTPEKINFFLFLSRYNNLVNVAVPTGVFAGGVIANDKGTRQNALYIASSSAVNLLLTTVIKKIVRRPRPFLGRVKINAVYQPGSTSFPSGHASSSFTTATALSQVYNKWYVIAPAYLWAGSVSYSRMYLGVHYPTDVAAGAILGTATALSMKFIQPGH</sequence>
<evidence type="ECO:0000313" key="3">
    <source>
        <dbReference type="EMBL" id="SEB19512.1"/>
    </source>
</evidence>
<evidence type="ECO:0000256" key="1">
    <source>
        <dbReference type="SAM" id="SignalP"/>
    </source>
</evidence>
<dbReference type="InterPro" id="IPR000326">
    <property type="entry name" value="PAP2/HPO"/>
</dbReference>
<keyword evidence="4" id="KW-1185">Reference proteome</keyword>
<keyword evidence="1" id="KW-0732">Signal</keyword>
<accession>A0A1H4HEI6</accession>
<protein>
    <submittedName>
        <fullName evidence="3">Undecaprenyl-diphosphatase</fullName>
    </submittedName>
</protein>
<proteinExistence type="predicted"/>